<keyword evidence="1" id="KW-0067">ATP-binding</keyword>
<sequence>MSSQVIAVVTAVVLPLLLTELGDWCPWLAKRLVQWTARRLGDAAVAERYSEEWLAELEEVPGKLSRLIVATGKFLALPKSRWVLRAQRRAADGQLSFGDLLPTGRPSYWDRLEASGTMVGRVGQSEVCYRLTDAVLDADARSRNRLHMLVGPAGCGKTVALQWIDAALRQQGKEVHYLHAAWSPTAFQLDRRSRKRLVKASAEVGLLMVDEADVATIHALESLRLRCPVLIVGRTHPTRQPVNAGVVMDLSPLPGGILGGLH</sequence>
<dbReference type="RefSeq" id="WP_150527958.1">
    <property type="nucleotide sequence ID" value="NZ_BNBW01000022.1"/>
</dbReference>
<accession>A0A5J6J503</accession>
<evidence type="ECO:0000313" key="2">
    <source>
        <dbReference type="Proteomes" id="UP000325563"/>
    </source>
</evidence>
<keyword evidence="1" id="KW-0547">Nucleotide-binding</keyword>
<dbReference type="Gene3D" id="3.40.50.300">
    <property type="entry name" value="P-loop containing nucleotide triphosphate hydrolases"/>
    <property type="match status" value="1"/>
</dbReference>
<dbReference type="InterPro" id="IPR027417">
    <property type="entry name" value="P-loop_NTPase"/>
</dbReference>
<reference evidence="1 2" key="1">
    <citation type="submission" date="2017-09" db="EMBL/GenBank/DDBJ databases">
        <authorList>
            <person name="Lee N."/>
            <person name="Cho B.-K."/>
        </authorList>
    </citation>
    <scope>NUCLEOTIDE SEQUENCE [LARGE SCALE GENOMIC DNA]</scope>
    <source>
        <strain evidence="1 2">ATCC 27476</strain>
    </source>
</reference>
<protein>
    <submittedName>
        <fullName evidence="1">ATP-binding protein</fullName>
    </submittedName>
</protein>
<proteinExistence type="predicted"/>
<gene>
    <name evidence="1" type="ORF">CP980_09325</name>
</gene>
<dbReference type="GO" id="GO:0005524">
    <property type="term" value="F:ATP binding"/>
    <property type="evidence" value="ECO:0007669"/>
    <property type="project" value="UniProtKB-KW"/>
</dbReference>
<keyword evidence="2" id="KW-1185">Reference proteome</keyword>
<evidence type="ECO:0000313" key="1">
    <source>
        <dbReference type="EMBL" id="QEV45243.1"/>
    </source>
</evidence>
<dbReference type="KEGG" id="svn:CP980_09325"/>
<name>A0A5J6J503_STRVI</name>
<dbReference type="Pfam" id="PF13604">
    <property type="entry name" value="AAA_30"/>
    <property type="match status" value="1"/>
</dbReference>
<dbReference type="AlphaFoldDB" id="A0A5J6J503"/>
<dbReference type="EMBL" id="CP023692">
    <property type="protein sequence ID" value="QEV45243.1"/>
    <property type="molecule type" value="Genomic_DNA"/>
</dbReference>
<dbReference type="GeneID" id="95610767"/>
<dbReference type="Proteomes" id="UP000325563">
    <property type="component" value="Chromosome"/>
</dbReference>
<organism evidence="1 2">
    <name type="scientific">Streptomyces vinaceus</name>
    <dbReference type="NCBI Taxonomy" id="1960"/>
    <lineage>
        <taxon>Bacteria</taxon>
        <taxon>Bacillati</taxon>
        <taxon>Actinomycetota</taxon>
        <taxon>Actinomycetes</taxon>
        <taxon>Kitasatosporales</taxon>
        <taxon>Streptomycetaceae</taxon>
        <taxon>Streptomyces</taxon>
    </lineage>
</organism>
<dbReference type="SUPFAM" id="SSF52540">
    <property type="entry name" value="P-loop containing nucleoside triphosphate hydrolases"/>
    <property type="match status" value="1"/>
</dbReference>